<protein>
    <submittedName>
        <fullName evidence="1">Uncharacterized protein</fullName>
    </submittedName>
</protein>
<evidence type="ECO:0000313" key="2">
    <source>
        <dbReference type="Proteomes" id="UP000283210"/>
    </source>
</evidence>
<name>A0A3S2P0M3_ORYJA</name>
<dbReference type="Proteomes" id="UP000283210">
    <property type="component" value="Chromosome 17"/>
</dbReference>
<sequence>MCCDHWVGFPPFRQGVATANQLPPSNPVFCILCSSTRYLHVCCAKMASISDDLNQTSEHLEPLKDTSLLL</sequence>
<accession>A0A3S2P0M3</accession>
<reference evidence="1 2" key="1">
    <citation type="submission" date="2018-11" db="EMBL/GenBank/DDBJ databases">
        <authorList>
            <person name="Lopez-Roques C."/>
            <person name="Donnadieu C."/>
            <person name="Bouchez O."/>
            <person name="Klopp C."/>
            <person name="Cabau C."/>
            <person name="Zahm M."/>
        </authorList>
    </citation>
    <scope>NUCLEOTIDE SEQUENCE [LARGE SCALE GENOMIC DNA]</scope>
    <source>
        <strain evidence="1">RS831</strain>
        <tissue evidence="1">Whole body</tissue>
    </source>
</reference>
<dbReference type="EMBL" id="CM012453">
    <property type="protein sequence ID" value="RVE61270.1"/>
    <property type="molecule type" value="Genomic_DNA"/>
</dbReference>
<evidence type="ECO:0000313" key="1">
    <source>
        <dbReference type="EMBL" id="RVE61270.1"/>
    </source>
</evidence>
<dbReference type="AlphaFoldDB" id="A0A3S2P0M3"/>
<reference evidence="1 2" key="2">
    <citation type="submission" date="2019-01" db="EMBL/GenBank/DDBJ databases">
        <title>A chromosome length genome reference of the Java medaka (oryzias javanicus).</title>
        <authorList>
            <person name="Herpin A."/>
            <person name="Takehana Y."/>
            <person name="Naruse K."/>
            <person name="Ansai S."/>
            <person name="Kawaguchi M."/>
        </authorList>
    </citation>
    <scope>NUCLEOTIDE SEQUENCE [LARGE SCALE GENOMIC DNA]</scope>
    <source>
        <strain evidence="1">RS831</strain>
        <tissue evidence="1">Whole body</tissue>
    </source>
</reference>
<proteinExistence type="predicted"/>
<keyword evidence="2" id="KW-1185">Reference proteome</keyword>
<organism evidence="1 2">
    <name type="scientific">Oryzias javanicus</name>
    <name type="common">Javanese ricefish</name>
    <name type="synonym">Aplocheilus javanicus</name>
    <dbReference type="NCBI Taxonomy" id="123683"/>
    <lineage>
        <taxon>Eukaryota</taxon>
        <taxon>Metazoa</taxon>
        <taxon>Chordata</taxon>
        <taxon>Craniata</taxon>
        <taxon>Vertebrata</taxon>
        <taxon>Euteleostomi</taxon>
        <taxon>Actinopterygii</taxon>
        <taxon>Neopterygii</taxon>
        <taxon>Teleostei</taxon>
        <taxon>Neoteleostei</taxon>
        <taxon>Acanthomorphata</taxon>
        <taxon>Ovalentaria</taxon>
        <taxon>Atherinomorphae</taxon>
        <taxon>Beloniformes</taxon>
        <taxon>Adrianichthyidae</taxon>
        <taxon>Oryziinae</taxon>
        <taxon>Oryzias</taxon>
    </lineage>
</organism>
<gene>
    <name evidence="1" type="ORF">OJAV_G00169350</name>
</gene>